<dbReference type="AlphaFoldDB" id="A0A2R4XG31"/>
<keyword evidence="4" id="KW-1185">Reference proteome</keyword>
<dbReference type="Pfam" id="PF13560">
    <property type="entry name" value="HTH_31"/>
    <property type="match status" value="1"/>
</dbReference>
<accession>A0A2R4XG31</accession>
<proteinExistence type="predicted"/>
<dbReference type="KEGG" id="boz:DBV39_02530"/>
<dbReference type="RefSeq" id="WP_108620217.1">
    <property type="nucleotide sequence ID" value="NZ_CP028901.1"/>
</dbReference>
<dbReference type="OrthoDB" id="129597at2"/>
<protein>
    <submittedName>
        <fullName evidence="3">XRE family transcriptional regulator</fullName>
    </submittedName>
</protein>
<dbReference type="InterPro" id="IPR001387">
    <property type="entry name" value="Cro/C1-type_HTH"/>
</dbReference>
<dbReference type="CDD" id="cd00093">
    <property type="entry name" value="HTH_XRE"/>
    <property type="match status" value="1"/>
</dbReference>
<evidence type="ECO:0000259" key="2">
    <source>
        <dbReference type="PROSITE" id="PS50943"/>
    </source>
</evidence>
<dbReference type="EMBL" id="CP028901">
    <property type="protein sequence ID" value="AWB32776.1"/>
    <property type="molecule type" value="Genomic_DNA"/>
</dbReference>
<feature type="region of interest" description="Disordered" evidence="1">
    <location>
        <begin position="97"/>
        <end position="119"/>
    </location>
</feature>
<feature type="domain" description="HTH cro/C1-type" evidence="2">
    <location>
        <begin position="30"/>
        <end position="83"/>
    </location>
</feature>
<dbReference type="SMART" id="SM00530">
    <property type="entry name" value="HTH_XRE"/>
    <property type="match status" value="1"/>
</dbReference>
<evidence type="ECO:0000313" key="3">
    <source>
        <dbReference type="EMBL" id="AWB32776.1"/>
    </source>
</evidence>
<dbReference type="Gene3D" id="1.10.260.40">
    <property type="entry name" value="lambda repressor-like DNA-binding domains"/>
    <property type="match status" value="1"/>
</dbReference>
<gene>
    <name evidence="3" type="ORF">DBV39_02530</name>
</gene>
<name>A0A2R4XG31_9BURK</name>
<dbReference type="InterPro" id="IPR010982">
    <property type="entry name" value="Lambda_DNA-bd_dom_sf"/>
</dbReference>
<evidence type="ECO:0000313" key="4">
    <source>
        <dbReference type="Proteomes" id="UP000244571"/>
    </source>
</evidence>
<dbReference type="SUPFAM" id="SSF47413">
    <property type="entry name" value="lambda repressor-like DNA-binding domains"/>
    <property type="match status" value="1"/>
</dbReference>
<dbReference type="PROSITE" id="PS50943">
    <property type="entry name" value="HTH_CROC1"/>
    <property type="match status" value="1"/>
</dbReference>
<reference evidence="3 4" key="1">
    <citation type="submission" date="2018-04" db="EMBL/GenBank/DDBJ databases">
        <title>Bordetella sp. HZ20 isolated from seawater.</title>
        <authorList>
            <person name="Sun C."/>
        </authorList>
    </citation>
    <scope>NUCLEOTIDE SEQUENCE [LARGE SCALE GENOMIC DNA]</scope>
    <source>
        <strain evidence="3 4">HZ20</strain>
    </source>
</reference>
<dbReference type="GO" id="GO:0003677">
    <property type="term" value="F:DNA binding"/>
    <property type="evidence" value="ECO:0007669"/>
    <property type="project" value="InterPro"/>
</dbReference>
<feature type="region of interest" description="Disordered" evidence="1">
    <location>
        <begin position="1"/>
        <end position="23"/>
    </location>
</feature>
<organism evidence="3 4">
    <name type="scientific">Orrella marina</name>
    <dbReference type="NCBI Taxonomy" id="2163011"/>
    <lineage>
        <taxon>Bacteria</taxon>
        <taxon>Pseudomonadati</taxon>
        <taxon>Pseudomonadota</taxon>
        <taxon>Betaproteobacteria</taxon>
        <taxon>Burkholderiales</taxon>
        <taxon>Alcaligenaceae</taxon>
        <taxon>Orrella</taxon>
    </lineage>
</organism>
<evidence type="ECO:0000256" key="1">
    <source>
        <dbReference type="SAM" id="MobiDB-lite"/>
    </source>
</evidence>
<sequence length="119" mass="13210">MAKKQKYRKPDQRLAANPLTGAETMSLTTLKDLRKRAGQTQEELAASLGVGQDTISRLEKRSDMLLSTLRHYVECIGGKLDLVATFPGQPAMIIDYRDVKHHEPRKRGPKPTPAGAETL</sequence>
<dbReference type="Proteomes" id="UP000244571">
    <property type="component" value="Chromosome"/>
</dbReference>